<dbReference type="PANTHER" id="PTHR33602">
    <property type="entry name" value="REGULATORY PROTEIN RECX FAMILY PROTEIN"/>
    <property type="match status" value="1"/>
</dbReference>
<evidence type="ECO:0000313" key="9">
    <source>
        <dbReference type="EMBL" id="GAA0211676.1"/>
    </source>
</evidence>
<evidence type="ECO:0000259" key="6">
    <source>
        <dbReference type="Pfam" id="PF02631"/>
    </source>
</evidence>
<reference evidence="10" key="1">
    <citation type="journal article" date="2019" name="Int. J. Syst. Evol. Microbiol.">
        <title>The Global Catalogue of Microorganisms (GCM) 10K type strain sequencing project: providing services to taxonomists for standard genome sequencing and annotation.</title>
        <authorList>
            <consortium name="The Broad Institute Genomics Platform"/>
            <consortium name="The Broad Institute Genome Sequencing Center for Infectious Disease"/>
            <person name="Wu L."/>
            <person name="Ma J."/>
        </authorList>
    </citation>
    <scope>NUCLEOTIDE SEQUENCE [LARGE SCALE GENOMIC DNA]</scope>
    <source>
        <strain evidence="10">JCM 16211</strain>
    </source>
</reference>
<feature type="domain" description="RecX first three-helical" evidence="8">
    <location>
        <begin position="13"/>
        <end position="49"/>
    </location>
</feature>
<dbReference type="Pfam" id="PF21982">
    <property type="entry name" value="RecX_HTH1"/>
    <property type="match status" value="1"/>
</dbReference>
<dbReference type="Pfam" id="PF02631">
    <property type="entry name" value="RecX_HTH2"/>
    <property type="match status" value="1"/>
</dbReference>
<evidence type="ECO:0000259" key="8">
    <source>
        <dbReference type="Pfam" id="PF21982"/>
    </source>
</evidence>
<evidence type="ECO:0000256" key="2">
    <source>
        <dbReference type="ARBA" id="ARBA00009695"/>
    </source>
</evidence>
<organism evidence="9 10">
    <name type="scientific">Kangiella japonica</name>
    <dbReference type="NCBI Taxonomy" id="647384"/>
    <lineage>
        <taxon>Bacteria</taxon>
        <taxon>Pseudomonadati</taxon>
        <taxon>Pseudomonadota</taxon>
        <taxon>Gammaproteobacteria</taxon>
        <taxon>Kangiellales</taxon>
        <taxon>Kangiellaceae</taxon>
        <taxon>Kangiella</taxon>
    </lineage>
</organism>
<protein>
    <recommendedName>
        <fullName evidence="3 5">Regulatory protein RecX</fullName>
    </recommendedName>
</protein>
<accession>A0ABP3CP39</accession>
<dbReference type="RefSeq" id="WP_343989559.1">
    <property type="nucleotide sequence ID" value="NZ_BAAAFM010000008.1"/>
</dbReference>
<keyword evidence="4 5" id="KW-0963">Cytoplasm</keyword>
<dbReference type="Gene3D" id="1.10.10.10">
    <property type="entry name" value="Winged helix-like DNA-binding domain superfamily/Winged helix DNA-binding domain"/>
    <property type="match status" value="3"/>
</dbReference>
<proteinExistence type="inferred from homology"/>
<evidence type="ECO:0000313" key="10">
    <source>
        <dbReference type="Proteomes" id="UP001501221"/>
    </source>
</evidence>
<evidence type="ECO:0000259" key="7">
    <source>
        <dbReference type="Pfam" id="PF21981"/>
    </source>
</evidence>
<dbReference type="InterPro" id="IPR053925">
    <property type="entry name" value="RecX_HTH_3rd"/>
</dbReference>
<evidence type="ECO:0000256" key="4">
    <source>
        <dbReference type="ARBA" id="ARBA00022490"/>
    </source>
</evidence>
<dbReference type="Pfam" id="PF21981">
    <property type="entry name" value="RecX_HTH3"/>
    <property type="match status" value="1"/>
</dbReference>
<dbReference type="Proteomes" id="UP001501221">
    <property type="component" value="Unassembled WGS sequence"/>
</dbReference>
<dbReference type="PANTHER" id="PTHR33602:SF1">
    <property type="entry name" value="REGULATORY PROTEIN RECX FAMILY PROTEIN"/>
    <property type="match status" value="1"/>
</dbReference>
<feature type="domain" description="RecX third three-helical" evidence="7">
    <location>
        <begin position="104"/>
        <end position="147"/>
    </location>
</feature>
<dbReference type="InterPro" id="IPR036388">
    <property type="entry name" value="WH-like_DNA-bd_sf"/>
</dbReference>
<comment type="function">
    <text evidence="5">Modulates RecA activity.</text>
</comment>
<dbReference type="HAMAP" id="MF_01114">
    <property type="entry name" value="RecX"/>
    <property type="match status" value="1"/>
</dbReference>
<name>A0ABP3CP39_9GAMM</name>
<feature type="domain" description="RecX second three-helical" evidence="6">
    <location>
        <begin position="56"/>
        <end position="93"/>
    </location>
</feature>
<dbReference type="EMBL" id="BAAAFM010000008">
    <property type="protein sequence ID" value="GAA0211676.1"/>
    <property type="molecule type" value="Genomic_DNA"/>
</dbReference>
<gene>
    <name evidence="5 9" type="primary">recX</name>
    <name evidence="9" type="ORF">GCM10009123_18620</name>
</gene>
<comment type="subcellular location">
    <subcellularLocation>
        <location evidence="1 5">Cytoplasm</location>
    </subcellularLocation>
</comment>
<comment type="caution">
    <text evidence="9">The sequence shown here is derived from an EMBL/GenBank/DDBJ whole genome shotgun (WGS) entry which is preliminary data.</text>
</comment>
<evidence type="ECO:0000256" key="1">
    <source>
        <dbReference type="ARBA" id="ARBA00004496"/>
    </source>
</evidence>
<dbReference type="InterPro" id="IPR053926">
    <property type="entry name" value="RecX_HTH_1st"/>
</dbReference>
<keyword evidence="10" id="KW-1185">Reference proteome</keyword>
<comment type="similarity">
    <text evidence="2 5">Belongs to the RecX family.</text>
</comment>
<sequence>MGFKKPPRDYKIIAMDLLARREHSRRELIDKLKLREFEGQEVEDYLDRLAERGLQSDQRFAESFIRQRSLNGYGPLRIRQELRKKGIEDSAISHHFDSMAIDWYQVAVRAWRKKYNQAPGSDLKLRAKQTRFLQYRGFDFEMINHAIHAGPISENDDYNFDDDFGLS</sequence>
<dbReference type="InterPro" id="IPR003783">
    <property type="entry name" value="Regulatory_RecX"/>
</dbReference>
<evidence type="ECO:0000256" key="3">
    <source>
        <dbReference type="ARBA" id="ARBA00018111"/>
    </source>
</evidence>
<evidence type="ECO:0000256" key="5">
    <source>
        <dbReference type="HAMAP-Rule" id="MF_01114"/>
    </source>
</evidence>
<dbReference type="InterPro" id="IPR053924">
    <property type="entry name" value="RecX_HTH_2nd"/>
</dbReference>